<dbReference type="STRING" id="1150864.MILUP08_45486"/>
<comment type="caution">
    <text evidence="1">The sequence shown here is derived from an EMBL/GenBank/DDBJ whole genome shotgun (WGS) entry which is preliminary data.</text>
</comment>
<gene>
    <name evidence="1" type="ORF">MILUP08_45486</name>
</gene>
<dbReference type="InterPro" id="IPR041881">
    <property type="entry name" value="PqqD_sf"/>
</dbReference>
<reference evidence="2" key="1">
    <citation type="journal article" date="2012" name="J. Bacteriol.">
        <title>Genome Sequence of Micromonospora lupini Lupac 08, Isolated from Root Nodules of Lupinus angustifolius.</title>
        <authorList>
            <person name="Alonso-Vega P."/>
            <person name="Normand P."/>
            <person name="Bacigalupe R."/>
            <person name="Pujic P."/>
            <person name="Lajus A."/>
            <person name="Vallenet D."/>
            <person name="Carro L."/>
            <person name="Coll P."/>
            <person name="Trujillo M.E."/>
        </authorList>
    </citation>
    <scope>NUCLEOTIDE SEQUENCE [LARGE SCALE GENOMIC DNA]</scope>
    <source>
        <strain evidence="2">Lupac 08</strain>
    </source>
</reference>
<dbReference type="RefSeq" id="WP_007463719.1">
    <property type="nucleotide sequence ID" value="NZ_HF570108.1"/>
</dbReference>
<dbReference type="EMBL" id="CAIE01000039">
    <property type="protein sequence ID" value="CCH20603.1"/>
    <property type="molecule type" value="Genomic_DNA"/>
</dbReference>
<sequence length="93" mass="10270">MNADTSTVYRVRDNRVAWRAAGDETVLLDIRQSVYLALDRSAAMLWPHLMAGATASELAEVLAEQGPVELERAVADVYAFLAELEAIDLIEHL</sequence>
<proteinExistence type="predicted"/>
<keyword evidence="2" id="KW-1185">Reference proteome</keyword>
<dbReference type="Pfam" id="PF05402">
    <property type="entry name" value="PqqD"/>
    <property type="match status" value="1"/>
</dbReference>
<evidence type="ECO:0000313" key="2">
    <source>
        <dbReference type="Proteomes" id="UP000003448"/>
    </source>
</evidence>
<accession>I0L9V6</accession>
<protein>
    <recommendedName>
        <fullName evidence="3">Coenzyme PQQ synthesis protein D (PqqD)</fullName>
    </recommendedName>
</protein>
<dbReference type="InterPro" id="IPR008792">
    <property type="entry name" value="PQQD"/>
</dbReference>
<name>I0L9V6_9ACTN</name>
<dbReference type="Gene3D" id="1.10.10.1150">
    <property type="entry name" value="Coenzyme PQQ synthesis protein D (PqqD)"/>
    <property type="match status" value="1"/>
</dbReference>
<evidence type="ECO:0000313" key="1">
    <source>
        <dbReference type="EMBL" id="CCH20603.1"/>
    </source>
</evidence>
<evidence type="ECO:0008006" key="3">
    <source>
        <dbReference type="Google" id="ProtNLM"/>
    </source>
</evidence>
<organism evidence="1 2">
    <name type="scientific">Micromonospora lupini str. Lupac 08</name>
    <dbReference type="NCBI Taxonomy" id="1150864"/>
    <lineage>
        <taxon>Bacteria</taxon>
        <taxon>Bacillati</taxon>
        <taxon>Actinomycetota</taxon>
        <taxon>Actinomycetes</taxon>
        <taxon>Micromonosporales</taxon>
        <taxon>Micromonosporaceae</taxon>
        <taxon>Micromonospora</taxon>
    </lineage>
</organism>
<dbReference type="AlphaFoldDB" id="I0L9V6"/>
<dbReference type="Proteomes" id="UP000003448">
    <property type="component" value="Unassembled WGS sequence"/>
</dbReference>